<dbReference type="AlphaFoldDB" id="A0A8L7T061"/>
<evidence type="ECO:0000313" key="3">
    <source>
        <dbReference type="WBParaSite" id="Bm2870.1"/>
    </source>
</evidence>
<keyword evidence="1" id="KW-0472">Membrane</keyword>
<evidence type="ECO:0000313" key="2">
    <source>
        <dbReference type="Proteomes" id="UP000006672"/>
    </source>
</evidence>
<proteinExistence type="predicted"/>
<dbReference type="WBParaSite" id="Bm2870.1">
    <property type="protein sequence ID" value="Bm2870.1"/>
    <property type="gene ID" value="WBGene00223131"/>
</dbReference>
<name>A0A8L7T061_BRUMA</name>
<keyword evidence="1" id="KW-0812">Transmembrane</keyword>
<feature type="transmembrane region" description="Helical" evidence="1">
    <location>
        <begin position="32"/>
        <end position="53"/>
    </location>
</feature>
<evidence type="ECO:0000256" key="1">
    <source>
        <dbReference type="SAM" id="Phobius"/>
    </source>
</evidence>
<reference evidence="3" key="2">
    <citation type="submission" date="2022-04" db="UniProtKB">
        <authorList>
            <consortium name="WormBaseParasite"/>
        </authorList>
    </citation>
    <scope>IDENTIFICATION</scope>
</reference>
<sequence length="71" mass="8156">MLRQVLIINNSLAGIFQLLPIVESLRFRQLRLLIQLIVILLLLFYSKTIFAIGTCTEPEMACDIPVMEHEV</sequence>
<dbReference type="Proteomes" id="UP000006672">
    <property type="component" value="Unassembled WGS sequence"/>
</dbReference>
<keyword evidence="2" id="KW-1185">Reference proteome</keyword>
<accession>A0A8L7T061</accession>
<keyword evidence="1" id="KW-1133">Transmembrane helix</keyword>
<reference evidence="2" key="1">
    <citation type="journal article" date="2007" name="Science">
        <title>Draft genome of the filarial nematode parasite Brugia malayi.</title>
        <authorList>
            <person name="Ghedin E."/>
            <person name="Wang S."/>
            <person name="Spiro D."/>
            <person name="Caler E."/>
            <person name="Zhao Q."/>
            <person name="Crabtree J."/>
            <person name="Allen J.E."/>
            <person name="Delcher A.L."/>
            <person name="Guiliano D.B."/>
            <person name="Miranda-Saavedra D."/>
            <person name="Angiuoli S.V."/>
            <person name="Creasy T."/>
            <person name="Amedeo P."/>
            <person name="Haas B."/>
            <person name="El-Sayed N.M."/>
            <person name="Wortman J.R."/>
            <person name="Feldblyum T."/>
            <person name="Tallon L."/>
            <person name="Schatz M."/>
            <person name="Shumway M."/>
            <person name="Koo H."/>
            <person name="Salzberg S.L."/>
            <person name="Schobel S."/>
            <person name="Pertea M."/>
            <person name="Pop M."/>
            <person name="White O."/>
            <person name="Barton G.J."/>
            <person name="Carlow C.K."/>
            <person name="Crawford M.J."/>
            <person name="Daub J."/>
            <person name="Dimmic M.W."/>
            <person name="Estes C.F."/>
            <person name="Foster J.M."/>
            <person name="Ganatra M."/>
            <person name="Gregory W.F."/>
            <person name="Johnson N.M."/>
            <person name="Jin J."/>
            <person name="Komuniecki R."/>
            <person name="Korf I."/>
            <person name="Kumar S."/>
            <person name="Laney S."/>
            <person name="Li B.W."/>
            <person name="Li W."/>
            <person name="Lindblom T.H."/>
            <person name="Lustigman S."/>
            <person name="Ma D."/>
            <person name="Maina C.V."/>
            <person name="Martin D.M."/>
            <person name="McCarter J.P."/>
            <person name="McReynolds L."/>
            <person name="Mitreva M."/>
            <person name="Nutman T.B."/>
            <person name="Parkinson J."/>
            <person name="Peregrin-Alvarez J.M."/>
            <person name="Poole C."/>
            <person name="Ren Q."/>
            <person name="Saunders L."/>
            <person name="Sluder A.E."/>
            <person name="Smith K."/>
            <person name="Stanke M."/>
            <person name="Unnasch T.R."/>
            <person name="Ware J."/>
            <person name="Wei A.D."/>
            <person name="Weil G."/>
            <person name="Williams D.J."/>
            <person name="Zhang Y."/>
            <person name="Williams S.A."/>
            <person name="Fraser-Liggett C."/>
            <person name="Slatko B."/>
            <person name="Blaxter M.L."/>
            <person name="Scott A.L."/>
        </authorList>
    </citation>
    <scope>NUCLEOTIDE SEQUENCE</scope>
    <source>
        <strain evidence="2">FR3</strain>
    </source>
</reference>
<protein>
    <submittedName>
        <fullName evidence="3">Uncharacterized protein</fullName>
    </submittedName>
</protein>
<feature type="transmembrane region" description="Helical" evidence="1">
    <location>
        <begin position="6"/>
        <end position="25"/>
    </location>
</feature>
<organism evidence="2 3">
    <name type="scientific">Brugia malayi</name>
    <name type="common">Filarial nematode worm</name>
    <dbReference type="NCBI Taxonomy" id="6279"/>
    <lineage>
        <taxon>Eukaryota</taxon>
        <taxon>Metazoa</taxon>
        <taxon>Ecdysozoa</taxon>
        <taxon>Nematoda</taxon>
        <taxon>Chromadorea</taxon>
        <taxon>Rhabditida</taxon>
        <taxon>Spirurina</taxon>
        <taxon>Spiruromorpha</taxon>
        <taxon>Filarioidea</taxon>
        <taxon>Onchocercidae</taxon>
        <taxon>Brugia</taxon>
    </lineage>
</organism>